<dbReference type="InterPro" id="IPR050900">
    <property type="entry name" value="Transposase_IS3/IS150/IS904"/>
</dbReference>
<proteinExistence type="predicted"/>
<dbReference type="InterPro" id="IPR036397">
    <property type="entry name" value="RNaseH_sf"/>
</dbReference>
<dbReference type="Gene3D" id="3.30.420.10">
    <property type="entry name" value="Ribonuclease H-like superfamily/Ribonuclease H"/>
    <property type="match status" value="1"/>
</dbReference>
<dbReference type="PROSITE" id="PS50994">
    <property type="entry name" value="INTEGRASE"/>
    <property type="match status" value="1"/>
</dbReference>
<gene>
    <name evidence="2" type="ORF">IAA22_06915</name>
</gene>
<evidence type="ECO:0000313" key="3">
    <source>
        <dbReference type="Proteomes" id="UP000824029"/>
    </source>
</evidence>
<dbReference type="GO" id="GO:0003676">
    <property type="term" value="F:nucleic acid binding"/>
    <property type="evidence" value="ECO:0007669"/>
    <property type="project" value="InterPro"/>
</dbReference>
<protein>
    <submittedName>
        <fullName evidence="2">IS3 family transposase</fullName>
    </submittedName>
</protein>
<feature type="domain" description="Integrase catalytic" evidence="1">
    <location>
        <begin position="287"/>
        <end position="453"/>
    </location>
</feature>
<dbReference type="GO" id="GO:0015074">
    <property type="term" value="P:DNA integration"/>
    <property type="evidence" value="ECO:0007669"/>
    <property type="project" value="InterPro"/>
</dbReference>
<sequence length="456" mass="50585">MYTREEREGILWEFHRSGMSVPEACRLLPLFPTRDNLYRWLRMEDAGELAAAEMPRRAERMHCSHGEGSPRYAARRPRAEREGAAMADAPEQTDWRDWGADLPEEPAERARMAEVKLAEALAVLDVLKAPGPASLTSEEKWRAGELARGRCPLVRLGDVTETLSIPKSTYLDQAARAARPDPKAALRVRVRASFAASGGAYGAESVTADLRSGEGEPVSWRDLEPGDMSTPVVASEKVVRAIMAEEGLVARKAAQMARRRRWSSYAGELSERPANLPLAEGGTHDFHAPEPGLLVVTDVTEFRLDGYKAYLSPAIDCFDGWPVCWRVSRHPDKDLVLGMLSDLVDEVGPTEERPLVLHTDGGSVYMTGDWASACEEGHVTRSMSRKARSPDNARAEGFFGTLKCDFFEGRDWAGVGFEEFAAALDRHIEWYRSGKLKKSLGWRTIRQAREELGCAA</sequence>
<reference evidence="2" key="1">
    <citation type="journal article" date="2021" name="PeerJ">
        <title>Extensive microbial diversity within the chicken gut microbiome revealed by metagenomics and culture.</title>
        <authorList>
            <person name="Gilroy R."/>
            <person name="Ravi A."/>
            <person name="Getino M."/>
            <person name="Pursley I."/>
            <person name="Horton D.L."/>
            <person name="Alikhan N.F."/>
            <person name="Baker D."/>
            <person name="Gharbi K."/>
            <person name="Hall N."/>
            <person name="Watson M."/>
            <person name="Adriaenssens E.M."/>
            <person name="Foster-Nyarko E."/>
            <person name="Jarju S."/>
            <person name="Secka A."/>
            <person name="Antonio M."/>
            <person name="Oren A."/>
            <person name="Chaudhuri R.R."/>
            <person name="La Ragione R."/>
            <person name="Hildebrand F."/>
            <person name="Pallen M.J."/>
        </authorList>
    </citation>
    <scope>NUCLEOTIDE SEQUENCE</scope>
    <source>
        <strain evidence="2">ChiHecolR3B27-1887</strain>
    </source>
</reference>
<dbReference type="EMBL" id="DXBZ01000135">
    <property type="protein sequence ID" value="HIZ18820.1"/>
    <property type="molecule type" value="Genomic_DNA"/>
</dbReference>
<accession>A0A9D2DL49</accession>
<reference evidence="2" key="2">
    <citation type="submission" date="2021-04" db="EMBL/GenBank/DDBJ databases">
        <authorList>
            <person name="Gilroy R."/>
        </authorList>
    </citation>
    <scope>NUCLEOTIDE SEQUENCE</scope>
    <source>
        <strain evidence="2">ChiHecolR3B27-1887</strain>
    </source>
</reference>
<organism evidence="2 3">
    <name type="scientific">Candidatus Olsenella stercoravium</name>
    <dbReference type="NCBI Taxonomy" id="2838713"/>
    <lineage>
        <taxon>Bacteria</taxon>
        <taxon>Bacillati</taxon>
        <taxon>Actinomycetota</taxon>
        <taxon>Coriobacteriia</taxon>
        <taxon>Coriobacteriales</taxon>
        <taxon>Atopobiaceae</taxon>
        <taxon>Olsenella</taxon>
    </lineage>
</organism>
<dbReference type="Proteomes" id="UP000824029">
    <property type="component" value="Unassembled WGS sequence"/>
</dbReference>
<dbReference type="InterPro" id="IPR012337">
    <property type="entry name" value="RNaseH-like_sf"/>
</dbReference>
<dbReference type="PANTHER" id="PTHR46889:SF4">
    <property type="entry name" value="TRANSPOSASE INSO FOR INSERTION SEQUENCE ELEMENT IS911B-RELATED"/>
    <property type="match status" value="1"/>
</dbReference>
<evidence type="ECO:0000259" key="1">
    <source>
        <dbReference type="PROSITE" id="PS50994"/>
    </source>
</evidence>
<dbReference type="InterPro" id="IPR001584">
    <property type="entry name" value="Integrase_cat-core"/>
</dbReference>
<name>A0A9D2DL49_9ACTN</name>
<dbReference type="NCBIfam" id="NF033516">
    <property type="entry name" value="transpos_IS3"/>
    <property type="match status" value="1"/>
</dbReference>
<evidence type="ECO:0000313" key="2">
    <source>
        <dbReference type="EMBL" id="HIZ18820.1"/>
    </source>
</evidence>
<dbReference type="InterPro" id="IPR048020">
    <property type="entry name" value="Transpos_IS3"/>
</dbReference>
<dbReference type="PANTHER" id="PTHR46889">
    <property type="entry name" value="TRANSPOSASE INSF FOR INSERTION SEQUENCE IS3B-RELATED"/>
    <property type="match status" value="1"/>
</dbReference>
<dbReference type="SUPFAM" id="SSF53098">
    <property type="entry name" value="Ribonuclease H-like"/>
    <property type="match status" value="1"/>
</dbReference>
<dbReference type="Pfam" id="PF00665">
    <property type="entry name" value="rve"/>
    <property type="match status" value="1"/>
</dbReference>
<comment type="caution">
    <text evidence="2">The sequence shown here is derived from an EMBL/GenBank/DDBJ whole genome shotgun (WGS) entry which is preliminary data.</text>
</comment>
<dbReference type="AlphaFoldDB" id="A0A9D2DL49"/>